<evidence type="ECO:0000256" key="1">
    <source>
        <dbReference type="SAM" id="SignalP"/>
    </source>
</evidence>
<name>A0A0R3C4T9_9BRAD</name>
<reference evidence="2 5" key="1">
    <citation type="submission" date="2015-09" db="EMBL/GenBank/DDBJ databases">
        <title>Draft Genome Sequence of the Strain BR 3267 (Bradyrhizobium yuanmingense) recommended as inoculant for cowpea in Brazil.</title>
        <authorList>
            <person name="Simoes-Araujo J.L."/>
            <person name="Zilli J.E."/>
        </authorList>
    </citation>
    <scope>NUCLEOTIDE SEQUENCE [LARGE SCALE GENOMIC DNA]</scope>
    <source>
        <strain evidence="2 5">BR3267</strain>
    </source>
</reference>
<evidence type="ECO:0000313" key="3">
    <source>
        <dbReference type="EMBL" id="MEY9475129.1"/>
    </source>
</evidence>
<dbReference type="Proteomes" id="UP001565474">
    <property type="component" value="Unassembled WGS sequence"/>
</dbReference>
<organism evidence="2 5">
    <name type="scientific">Bradyrhizobium yuanmingense</name>
    <dbReference type="NCBI Taxonomy" id="108015"/>
    <lineage>
        <taxon>Bacteria</taxon>
        <taxon>Pseudomonadati</taxon>
        <taxon>Pseudomonadota</taxon>
        <taxon>Alphaproteobacteria</taxon>
        <taxon>Hyphomicrobiales</taxon>
        <taxon>Nitrobacteraceae</taxon>
        <taxon>Bradyrhizobium</taxon>
    </lineage>
</organism>
<reference evidence="3 7" key="3">
    <citation type="submission" date="2024-07" db="EMBL/GenBank/DDBJ databases">
        <title>Genomic Encyclopedia of Type Strains, Phase V (KMG-V): Genome sequencing to study the core and pangenomes of soil and plant-associated prokaryotes.</title>
        <authorList>
            <person name="Whitman W."/>
        </authorList>
    </citation>
    <scope>NUCLEOTIDE SEQUENCE [LARGE SCALE GENOMIC DNA]</scope>
    <source>
        <strain evidence="3 7">USDA 222</strain>
    </source>
</reference>
<accession>A0A0R3C4T9</accession>
<sequence length="122" mass="13675">MKHFLSGLIAIALSIAAAPSLAADARNVTVVNETGYAIKFLGFNAPDDGLDEWENELDKVLQNQASTYVEFDDDDEGCVWNIRVDWKNYDESVLWKNVNLCKLTALRLRYDPGTKTTSFLAE</sequence>
<feature type="signal peptide" evidence="1">
    <location>
        <begin position="1"/>
        <end position="22"/>
    </location>
</feature>
<evidence type="ECO:0000313" key="4">
    <source>
        <dbReference type="EMBL" id="SCB33701.1"/>
    </source>
</evidence>
<evidence type="ECO:0000313" key="5">
    <source>
        <dbReference type="Proteomes" id="UP000051380"/>
    </source>
</evidence>
<keyword evidence="7" id="KW-1185">Reference proteome</keyword>
<evidence type="ECO:0000313" key="7">
    <source>
        <dbReference type="Proteomes" id="UP001565474"/>
    </source>
</evidence>
<evidence type="ECO:0000313" key="2">
    <source>
        <dbReference type="EMBL" id="KRP92546.1"/>
    </source>
</evidence>
<gene>
    <name evidence="3" type="ORF">ABH992_007528</name>
    <name evidence="2" type="ORF">AOQ72_30855</name>
    <name evidence="4" type="ORF">GA0061099_100575</name>
</gene>
<evidence type="ECO:0008006" key="8">
    <source>
        <dbReference type="Google" id="ProtNLM"/>
    </source>
</evidence>
<protein>
    <recommendedName>
        <fullName evidence="8">Argininosuccinate lyase</fullName>
    </recommendedName>
</protein>
<reference evidence="4 6" key="2">
    <citation type="submission" date="2016-08" db="EMBL/GenBank/DDBJ databases">
        <authorList>
            <person name="Seilhamer J.J."/>
        </authorList>
    </citation>
    <scope>NUCLEOTIDE SEQUENCE [LARGE SCALE GENOMIC DNA]</scope>
    <source>
        <strain evidence="4 6">CCBAU 10071</strain>
    </source>
</reference>
<dbReference type="EMBL" id="JBGBZN010000002">
    <property type="protein sequence ID" value="MEY9475129.1"/>
    <property type="molecule type" value="Genomic_DNA"/>
</dbReference>
<evidence type="ECO:0000313" key="6">
    <source>
        <dbReference type="Proteomes" id="UP000183174"/>
    </source>
</evidence>
<dbReference type="EMBL" id="FMAE01000005">
    <property type="protein sequence ID" value="SCB33701.1"/>
    <property type="molecule type" value="Genomic_DNA"/>
</dbReference>
<dbReference type="STRING" id="108015.GA0061099_100575"/>
<dbReference type="OrthoDB" id="4736977at2"/>
<dbReference type="EMBL" id="LJYF01000031">
    <property type="protein sequence ID" value="KRP92546.1"/>
    <property type="molecule type" value="Genomic_DNA"/>
</dbReference>
<proteinExistence type="predicted"/>
<dbReference type="Proteomes" id="UP000051380">
    <property type="component" value="Unassembled WGS sequence"/>
</dbReference>
<feature type="chain" id="PRO_5014522565" description="Argininosuccinate lyase" evidence="1">
    <location>
        <begin position="23"/>
        <end position="122"/>
    </location>
</feature>
<dbReference type="RefSeq" id="WP_036027987.1">
    <property type="nucleotide sequence ID" value="NZ_FMAE01000005.1"/>
</dbReference>
<dbReference type="Proteomes" id="UP000183174">
    <property type="component" value="Unassembled WGS sequence"/>
</dbReference>
<dbReference type="AlphaFoldDB" id="A0A0R3C4T9"/>
<keyword evidence="1" id="KW-0732">Signal</keyword>